<proteinExistence type="predicted"/>
<protein>
    <recommendedName>
        <fullName evidence="3">F-box domain-containing protein</fullName>
    </recommendedName>
</protein>
<evidence type="ECO:0000313" key="2">
    <source>
        <dbReference type="Proteomes" id="UP000053424"/>
    </source>
</evidence>
<gene>
    <name evidence="1" type="ORF">M413DRAFT_448261</name>
</gene>
<accession>A0A0C2XIV6</accession>
<keyword evidence="2" id="KW-1185">Reference proteome</keyword>
<reference evidence="1 2" key="1">
    <citation type="submission" date="2014-04" db="EMBL/GenBank/DDBJ databases">
        <authorList>
            <consortium name="DOE Joint Genome Institute"/>
            <person name="Kuo A."/>
            <person name="Gay G."/>
            <person name="Dore J."/>
            <person name="Kohler A."/>
            <person name="Nagy L.G."/>
            <person name="Floudas D."/>
            <person name="Copeland A."/>
            <person name="Barry K.W."/>
            <person name="Cichocki N."/>
            <person name="Veneault-Fourrey C."/>
            <person name="LaButti K."/>
            <person name="Lindquist E.A."/>
            <person name="Lipzen A."/>
            <person name="Lundell T."/>
            <person name="Morin E."/>
            <person name="Murat C."/>
            <person name="Sun H."/>
            <person name="Tunlid A."/>
            <person name="Henrissat B."/>
            <person name="Grigoriev I.V."/>
            <person name="Hibbett D.S."/>
            <person name="Martin F."/>
            <person name="Nordberg H.P."/>
            <person name="Cantor M.N."/>
            <person name="Hua S.X."/>
        </authorList>
    </citation>
    <scope>NUCLEOTIDE SEQUENCE [LARGE SCALE GENOMIC DNA]</scope>
    <source>
        <strain evidence="2">h7</strain>
    </source>
</reference>
<reference evidence="2" key="2">
    <citation type="submission" date="2015-01" db="EMBL/GenBank/DDBJ databases">
        <title>Evolutionary Origins and Diversification of the Mycorrhizal Mutualists.</title>
        <authorList>
            <consortium name="DOE Joint Genome Institute"/>
            <consortium name="Mycorrhizal Genomics Consortium"/>
            <person name="Kohler A."/>
            <person name="Kuo A."/>
            <person name="Nagy L.G."/>
            <person name="Floudas D."/>
            <person name="Copeland A."/>
            <person name="Barry K.W."/>
            <person name="Cichocki N."/>
            <person name="Veneault-Fourrey C."/>
            <person name="LaButti K."/>
            <person name="Lindquist E.A."/>
            <person name="Lipzen A."/>
            <person name="Lundell T."/>
            <person name="Morin E."/>
            <person name="Murat C."/>
            <person name="Riley R."/>
            <person name="Ohm R."/>
            <person name="Sun H."/>
            <person name="Tunlid A."/>
            <person name="Henrissat B."/>
            <person name="Grigoriev I.V."/>
            <person name="Hibbett D.S."/>
            <person name="Martin F."/>
        </authorList>
    </citation>
    <scope>NUCLEOTIDE SEQUENCE [LARGE SCALE GENOMIC DNA]</scope>
    <source>
        <strain evidence="2">h7</strain>
    </source>
</reference>
<name>A0A0C2XIV6_HEBCY</name>
<dbReference type="AlphaFoldDB" id="A0A0C2XIV6"/>
<dbReference type="Proteomes" id="UP000053424">
    <property type="component" value="Unassembled WGS sequence"/>
</dbReference>
<dbReference type="OrthoDB" id="3149552at2759"/>
<organism evidence="1 2">
    <name type="scientific">Hebeloma cylindrosporum</name>
    <dbReference type="NCBI Taxonomy" id="76867"/>
    <lineage>
        <taxon>Eukaryota</taxon>
        <taxon>Fungi</taxon>
        <taxon>Dikarya</taxon>
        <taxon>Basidiomycota</taxon>
        <taxon>Agaricomycotina</taxon>
        <taxon>Agaricomycetes</taxon>
        <taxon>Agaricomycetidae</taxon>
        <taxon>Agaricales</taxon>
        <taxon>Agaricineae</taxon>
        <taxon>Hymenogastraceae</taxon>
        <taxon>Hebeloma</taxon>
    </lineage>
</organism>
<dbReference type="HOGENOM" id="CLU_007279_0_0_1"/>
<evidence type="ECO:0000313" key="1">
    <source>
        <dbReference type="EMBL" id="KIM37743.1"/>
    </source>
</evidence>
<sequence length="525" mass="58849">MTLLDLPAEILYRIELEKAGMIDNPYCPLSTQMKLEMLCERERAWSTFDWKFIHAKKVPSTASPAYGLSAEELSLGIEGGPNEFESTGIQYLKLPSIIGGQVTSSQWRCLDFGEQVLDFGSATEEHDLLVRSRILPPANGNPLPIILIDFRHDSDPTKPHKSANIPAIPLQYATERQGAPVLSIEIAGENMAALVSFPDDAADVSCLYVFNWKLGIEKTVDPLAACCEKVVFVKEDLLLIPDSSRCALHLYKVPPSTSSTPYIRLVQTLNLPTLKDSAVLTDFYSYSGPDATHRSAFPPHFPNNRPFMGDPESAIITFSFAVSSNGNDEDTEFFAMVMHKKSLVNLVSLNTSNDGADNPPLSWESWGPPITRWFIVRETATEFSLNSWGQRYVQHSLSAVVNPKTIHVPCTITIYDFNPWRVRYIRRHQDQILAPVPKHPKLTEIKVSREGMISNPPITHLGELEDVCVTDKFTSNIVGKLPCVAYSSMNWPEYDGLFIDDERLIGIYTEEDTFRINELDVIYFG</sequence>
<dbReference type="EMBL" id="KN831795">
    <property type="protein sequence ID" value="KIM37743.1"/>
    <property type="molecule type" value="Genomic_DNA"/>
</dbReference>
<evidence type="ECO:0008006" key="3">
    <source>
        <dbReference type="Google" id="ProtNLM"/>
    </source>
</evidence>